<gene>
    <name evidence="6" type="ORF">SAMN04487940_10122</name>
</gene>
<evidence type="ECO:0000313" key="6">
    <source>
        <dbReference type="EMBL" id="SEI50018.1"/>
    </source>
</evidence>
<keyword evidence="7" id="KW-1185">Reference proteome</keyword>
<dbReference type="Gene3D" id="3.40.50.300">
    <property type="entry name" value="P-loop containing nucleotide triphosphate hydrolases"/>
    <property type="match status" value="1"/>
</dbReference>
<dbReference type="InterPro" id="IPR003439">
    <property type="entry name" value="ABC_transporter-like_ATP-bd"/>
</dbReference>
<dbReference type="Proteomes" id="UP000182932">
    <property type="component" value="Unassembled WGS sequence"/>
</dbReference>
<dbReference type="InterPro" id="IPR027417">
    <property type="entry name" value="P-loop_NTPase"/>
</dbReference>
<dbReference type="PANTHER" id="PTHR43553:SF24">
    <property type="entry name" value="ENERGY-COUPLING FACTOR TRANSPORTER ATP-BINDING PROTEIN ECFA1"/>
    <property type="match status" value="1"/>
</dbReference>
<accession>A0A975W5U1</accession>
<comment type="similarity">
    <text evidence="1">Belongs to the ABC transporter superfamily.</text>
</comment>
<keyword evidence="4 6" id="KW-0067">ATP-binding</keyword>
<dbReference type="CDD" id="cd03225">
    <property type="entry name" value="ABC_cobalt_CbiO_domain1"/>
    <property type="match status" value="1"/>
</dbReference>
<dbReference type="PANTHER" id="PTHR43553">
    <property type="entry name" value="HEAVY METAL TRANSPORTER"/>
    <property type="match status" value="1"/>
</dbReference>
<dbReference type="PROSITE" id="PS50893">
    <property type="entry name" value="ABC_TRANSPORTER_2"/>
    <property type="match status" value="1"/>
</dbReference>
<dbReference type="GO" id="GO:0016887">
    <property type="term" value="F:ATP hydrolysis activity"/>
    <property type="evidence" value="ECO:0007669"/>
    <property type="project" value="InterPro"/>
</dbReference>
<dbReference type="GO" id="GO:0043190">
    <property type="term" value="C:ATP-binding cassette (ABC) transporter complex"/>
    <property type="evidence" value="ECO:0007669"/>
    <property type="project" value="TreeGrafter"/>
</dbReference>
<sequence>MIAQDMTQIGRTPAAPVRQASQLHLEAARFAHGEKVVLDALTLDLAVTRLAVVGRNGSGKSTLARLLAGLVAPQEGRVRINGTDVARDRKAALGEVGILFQNPDHQIIFPTVLEELAFGLAQQGRKKAAAEAAARAVLARFGKSHWEAAYINTLSHGQKHLVCLMAVTAMAPRLLILDEPFAGLDIPTRAQLSRYLSHYTGNLIHISHDPADLAGYDQALWLERGQIAALGARDRVIADYVARMTELGEADDIADLAG</sequence>
<evidence type="ECO:0000256" key="3">
    <source>
        <dbReference type="ARBA" id="ARBA00022741"/>
    </source>
</evidence>
<reference evidence="6 7" key="1">
    <citation type="submission" date="2016-10" db="EMBL/GenBank/DDBJ databases">
        <authorList>
            <person name="Varghese N."/>
            <person name="Submissions S."/>
        </authorList>
    </citation>
    <scope>NUCLEOTIDE SEQUENCE [LARGE SCALE GENOMIC DNA]</scope>
    <source>
        <strain evidence="6 7">FF3</strain>
    </source>
</reference>
<keyword evidence="2" id="KW-0813">Transport</keyword>
<evidence type="ECO:0000256" key="4">
    <source>
        <dbReference type="ARBA" id="ARBA00022840"/>
    </source>
</evidence>
<name>A0A975W5U1_9RHOB</name>
<evidence type="ECO:0000259" key="5">
    <source>
        <dbReference type="PROSITE" id="PS50893"/>
    </source>
</evidence>
<protein>
    <submittedName>
        <fullName evidence="6">Biotin transport system ATP-binding protein</fullName>
    </submittedName>
</protein>
<dbReference type="SUPFAM" id="SSF52540">
    <property type="entry name" value="P-loop containing nucleoside triphosphate hydrolases"/>
    <property type="match status" value="1"/>
</dbReference>
<dbReference type="GO" id="GO:0042626">
    <property type="term" value="F:ATPase-coupled transmembrane transporter activity"/>
    <property type="evidence" value="ECO:0007669"/>
    <property type="project" value="TreeGrafter"/>
</dbReference>
<dbReference type="AlphaFoldDB" id="A0A975W5U1"/>
<feature type="domain" description="ABC transporter" evidence="5">
    <location>
        <begin position="23"/>
        <end position="249"/>
    </location>
</feature>
<proteinExistence type="inferred from homology"/>
<dbReference type="InterPro" id="IPR003593">
    <property type="entry name" value="AAA+_ATPase"/>
</dbReference>
<dbReference type="EMBL" id="FNYY01000001">
    <property type="protein sequence ID" value="SEI50018.1"/>
    <property type="molecule type" value="Genomic_DNA"/>
</dbReference>
<keyword evidence="3" id="KW-0547">Nucleotide-binding</keyword>
<dbReference type="InterPro" id="IPR050095">
    <property type="entry name" value="ECF_ABC_transporter_ATP-bd"/>
</dbReference>
<dbReference type="SMART" id="SM00382">
    <property type="entry name" value="AAA"/>
    <property type="match status" value="1"/>
</dbReference>
<comment type="caution">
    <text evidence="6">The sequence shown here is derived from an EMBL/GenBank/DDBJ whole genome shotgun (WGS) entry which is preliminary data.</text>
</comment>
<dbReference type="Pfam" id="PF00005">
    <property type="entry name" value="ABC_tran"/>
    <property type="match status" value="1"/>
</dbReference>
<organism evidence="6 7">
    <name type="scientific">Marinovum algicola</name>
    <dbReference type="NCBI Taxonomy" id="42444"/>
    <lineage>
        <taxon>Bacteria</taxon>
        <taxon>Pseudomonadati</taxon>
        <taxon>Pseudomonadota</taxon>
        <taxon>Alphaproteobacteria</taxon>
        <taxon>Rhodobacterales</taxon>
        <taxon>Roseobacteraceae</taxon>
        <taxon>Marinovum</taxon>
    </lineage>
</organism>
<dbReference type="GO" id="GO:0005524">
    <property type="term" value="F:ATP binding"/>
    <property type="evidence" value="ECO:0007669"/>
    <property type="project" value="UniProtKB-KW"/>
</dbReference>
<evidence type="ECO:0000313" key="7">
    <source>
        <dbReference type="Proteomes" id="UP000182932"/>
    </source>
</evidence>
<evidence type="ECO:0000256" key="1">
    <source>
        <dbReference type="ARBA" id="ARBA00005417"/>
    </source>
</evidence>
<evidence type="ECO:0000256" key="2">
    <source>
        <dbReference type="ARBA" id="ARBA00022448"/>
    </source>
</evidence>
<dbReference type="InterPro" id="IPR015856">
    <property type="entry name" value="ABC_transpr_CbiO/EcfA_su"/>
</dbReference>